<keyword evidence="6 9" id="KW-1133">Transmembrane helix</keyword>
<dbReference type="OrthoDB" id="5242074at2"/>
<evidence type="ECO:0000256" key="6">
    <source>
        <dbReference type="ARBA" id="ARBA00022989"/>
    </source>
</evidence>
<dbReference type="RefSeq" id="WP_078977481.1">
    <property type="nucleotide sequence ID" value="NZ_MWQN01000001.1"/>
</dbReference>
<comment type="caution">
    <text evidence="10">The sequence shown here is derived from an EMBL/GenBank/DDBJ whole genome shotgun (WGS) entry which is preliminary data.</text>
</comment>
<evidence type="ECO:0000256" key="2">
    <source>
        <dbReference type="ARBA" id="ARBA00009773"/>
    </source>
</evidence>
<feature type="transmembrane region" description="Helical" evidence="9">
    <location>
        <begin position="268"/>
        <end position="295"/>
    </location>
</feature>
<dbReference type="Pfam" id="PF01594">
    <property type="entry name" value="AI-2E_transport"/>
    <property type="match status" value="1"/>
</dbReference>
<reference evidence="10 11" key="1">
    <citation type="submission" date="2017-03" db="EMBL/GenBank/DDBJ databases">
        <title>Draft genome sequence of Streptomyces scabrisporus NF3, endophyte isolated from Amphipterygium adstringens.</title>
        <authorList>
            <person name="Vazquez M."/>
            <person name="Ceapa C.D."/>
            <person name="Rodriguez Luna D."/>
            <person name="Sanchez Esquivel S."/>
        </authorList>
    </citation>
    <scope>NUCLEOTIDE SEQUENCE [LARGE SCALE GENOMIC DNA]</scope>
    <source>
        <strain evidence="10 11">NF3</strain>
    </source>
</reference>
<evidence type="ECO:0000256" key="1">
    <source>
        <dbReference type="ARBA" id="ARBA00004651"/>
    </source>
</evidence>
<dbReference type="STRING" id="159449.B4N89_21575"/>
<keyword evidence="3" id="KW-0813">Transport</keyword>
<sequence>MTTPDTRTTRVEARDRMPSWLPRAVFLVLVMIAGFRLLGWTLAQLRTLLIDLLVAFFLALAFEPAVDRLARRGMRRGVATGIAFVVVFLACAGFLAVVGSLLVDQVVAFADHLPRYLEDLVAWVNRTFGTDLTVEKIQGRIFKDTGTVQGYAEQVANHALGWSARIVGALFQLFTIALFTFYFTAEGPRIRRAVCSLLPPGRQAEVLRGWEIAIDKTGGYLYSRAALALISALAHYVAFLVLDLPYAIPLALWVGLISQFVPTVGTYIAIVLPALIALTVSPAAAVWVVLFATAYQQFENYLLLPRITARTVEIHPAVAFGSVIAGAALLGAVGALIAIPATATAQAFIGSYLHRYEVPEHHLTPDETRPPKRPGRLSRLWRRQGGDPAGPAGDADAQDQKRNSR</sequence>
<comment type="subcellular location">
    <subcellularLocation>
        <location evidence="1">Cell membrane</location>
        <topology evidence="1">Multi-pass membrane protein</topology>
    </subcellularLocation>
</comment>
<feature type="transmembrane region" description="Helical" evidence="9">
    <location>
        <begin position="162"/>
        <end position="183"/>
    </location>
</feature>
<evidence type="ECO:0000256" key="9">
    <source>
        <dbReference type="SAM" id="Phobius"/>
    </source>
</evidence>
<proteinExistence type="inferred from homology"/>
<feature type="transmembrane region" description="Helical" evidence="9">
    <location>
        <begin position="48"/>
        <end position="66"/>
    </location>
</feature>
<evidence type="ECO:0000256" key="8">
    <source>
        <dbReference type="SAM" id="MobiDB-lite"/>
    </source>
</evidence>
<evidence type="ECO:0000256" key="3">
    <source>
        <dbReference type="ARBA" id="ARBA00022448"/>
    </source>
</evidence>
<dbReference type="InterPro" id="IPR002549">
    <property type="entry name" value="AI-2E-like"/>
</dbReference>
<evidence type="ECO:0000313" key="10">
    <source>
        <dbReference type="EMBL" id="OPC83184.1"/>
    </source>
</evidence>
<feature type="transmembrane region" description="Helical" evidence="9">
    <location>
        <begin position="78"/>
        <end position="103"/>
    </location>
</feature>
<dbReference type="GO" id="GO:0055085">
    <property type="term" value="P:transmembrane transport"/>
    <property type="evidence" value="ECO:0007669"/>
    <property type="project" value="TreeGrafter"/>
</dbReference>
<dbReference type="AlphaFoldDB" id="A0A1T3P2G0"/>
<dbReference type="PANTHER" id="PTHR21716">
    <property type="entry name" value="TRANSMEMBRANE PROTEIN"/>
    <property type="match status" value="1"/>
</dbReference>
<evidence type="ECO:0000313" key="11">
    <source>
        <dbReference type="Proteomes" id="UP000190037"/>
    </source>
</evidence>
<feature type="transmembrane region" description="Helical" evidence="9">
    <location>
        <begin position="226"/>
        <end position="248"/>
    </location>
</feature>
<feature type="transmembrane region" description="Helical" evidence="9">
    <location>
        <begin position="20"/>
        <end position="42"/>
    </location>
</feature>
<evidence type="ECO:0000256" key="4">
    <source>
        <dbReference type="ARBA" id="ARBA00022475"/>
    </source>
</evidence>
<gene>
    <name evidence="10" type="ORF">B4N89_21575</name>
</gene>
<feature type="transmembrane region" description="Helical" evidence="9">
    <location>
        <begin position="316"/>
        <end position="339"/>
    </location>
</feature>
<dbReference type="GO" id="GO:0005886">
    <property type="term" value="C:plasma membrane"/>
    <property type="evidence" value="ECO:0007669"/>
    <property type="project" value="UniProtKB-SubCell"/>
</dbReference>
<dbReference type="PANTHER" id="PTHR21716:SF53">
    <property type="entry name" value="PERMEASE PERM-RELATED"/>
    <property type="match status" value="1"/>
</dbReference>
<keyword evidence="11" id="KW-1185">Reference proteome</keyword>
<evidence type="ECO:0000256" key="5">
    <source>
        <dbReference type="ARBA" id="ARBA00022692"/>
    </source>
</evidence>
<accession>A0A1T3P2G0</accession>
<dbReference type="Proteomes" id="UP000190037">
    <property type="component" value="Unassembled WGS sequence"/>
</dbReference>
<feature type="compositionally biased region" description="Basic residues" evidence="8">
    <location>
        <begin position="371"/>
        <end position="382"/>
    </location>
</feature>
<keyword evidence="7 9" id="KW-0472">Membrane</keyword>
<keyword evidence="5 9" id="KW-0812">Transmembrane</keyword>
<comment type="similarity">
    <text evidence="2">Belongs to the autoinducer-2 exporter (AI-2E) (TC 2.A.86) family.</text>
</comment>
<dbReference type="EMBL" id="MWQN01000001">
    <property type="protein sequence ID" value="OPC83184.1"/>
    <property type="molecule type" value="Genomic_DNA"/>
</dbReference>
<keyword evidence="4" id="KW-1003">Cell membrane</keyword>
<feature type="region of interest" description="Disordered" evidence="8">
    <location>
        <begin position="362"/>
        <end position="405"/>
    </location>
</feature>
<protein>
    <submittedName>
        <fullName evidence="10">AI-2E family transporter</fullName>
    </submittedName>
</protein>
<name>A0A1T3P2G0_9ACTN</name>
<organism evidence="10 11">
    <name type="scientific">Embleya scabrispora</name>
    <dbReference type="NCBI Taxonomy" id="159449"/>
    <lineage>
        <taxon>Bacteria</taxon>
        <taxon>Bacillati</taxon>
        <taxon>Actinomycetota</taxon>
        <taxon>Actinomycetes</taxon>
        <taxon>Kitasatosporales</taxon>
        <taxon>Streptomycetaceae</taxon>
        <taxon>Embleya</taxon>
    </lineage>
</organism>
<evidence type="ECO:0000256" key="7">
    <source>
        <dbReference type="ARBA" id="ARBA00023136"/>
    </source>
</evidence>